<protein>
    <recommendedName>
        <fullName evidence="3">DUF4304 domain-containing protein</fullName>
    </recommendedName>
</protein>
<evidence type="ECO:0000313" key="2">
    <source>
        <dbReference type="Proteomes" id="UP001597283"/>
    </source>
</evidence>
<evidence type="ECO:0008006" key="3">
    <source>
        <dbReference type="Google" id="ProtNLM"/>
    </source>
</evidence>
<proteinExistence type="predicted"/>
<keyword evidence="2" id="KW-1185">Reference proteome</keyword>
<sequence length="246" mass="27557">MKQYPFKDPGVSHFIIEKHRRMFDEIRSEVMGRTKGSAIVRDGRVGFGTVAAVGPVWRSGLALSMWKWRHADPAEYPEWMGATEFVDDPLGVPPETSLGTRMILAEQFAEVASRMFDPEDVGFTTRAIEIVAATPDRPPGIERGEDVDLLAIELYEGVPMPKIIDRLVQIEVDIDRGWFSYGGFWLQVQIWHRAERVNAARALLGKDLLPIRLPGLKALERRADLLMDAKRERSQGQCGGGPATTT</sequence>
<name>A0ABW4NBI6_9SPHN</name>
<accession>A0ABW4NBI6</accession>
<reference evidence="2" key="1">
    <citation type="journal article" date="2019" name="Int. J. Syst. Evol. Microbiol.">
        <title>The Global Catalogue of Microorganisms (GCM) 10K type strain sequencing project: providing services to taxonomists for standard genome sequencing and annotation.</title>
        <authorList>
            <consortium name="The Broad Institute Genomics Platform"/>
            <consortium name="The Broad Institute Genome Sequencing Center for Infectious Disease"/>
            <person name="Wu L."/>
            <person name="Ma J."/>
        </authorList>
    </citation>
    <scope>NUCLEOTIDE SEQUENCE [LARGE SCALE GENOMIC DNA]</scope>
    <source>
        <strain evidence="2">Q85</strain>
    </source>
</reference>
<organism evidence="1 2">
    <name type="scientific">Sphingomonas floccifaciens</name>
    <dbReference type="NCBI Taxonomy" id="1844115"/>
    <lineage>
        <taxon>Bacteria</taxon>
        <taxon>Pseudomonadati</taxon>
        <taxon>Pseudomonadota</taxon>
        <taxon>Alphaproteobacteria</taxon>
        <taxon>Sphingomonadales</taxon>
        <taxon>Sphingomonadaceae</taxon>
        <taxon>Sphingomonas</taxon>
    </lineage>
</organism>
<dbReference type="Proteomes" id="UP001597283">
    <property type="component" value="Unassembled WGS sequence"/>
</dbReference>
<gene>
    <name evidence="1" type="ORF">ACFSC3_08005</name>
</gene>
<dbReference type="RefSeq" id="WP_380939886.1">
    <property type="nucleotide sequence ID" value="NZ_JBHUFC010000003.1"/>
</dbReference>
<dbReference type="EMBL" id="JBHUFC010000003">
    <property type="protein sequence ID" value="MFD1787512.1"/>
    <property type="molecule type" value="Genomic_DNA"/>
</dbReference>
<comment type="caution">
    <text evidence="1">The sequence shown here is derived from an EMBL/GenBank/DDBJ whole genome shotgun (WGS) entry which is preliminary data.</text>
</comment>
<evidence type="ECO:0000313" key="1">
    <source>
        <dbReference type="EMBL" id="MFD1787512.1"/>
    </source>
</evidence>